<comment type="caution">
    <text evidence="9">The sequence shown here is derived from an EMBL/GenBank/DDBJ whole genome shotgun (WGS) entry which is preliminary data.</text>
</comment>
<dbReference type="CDD" id="cd17574">
    <property type="entry name" value="REC_OmpR"/>
    <property type="match status" value="1"/>
</dbReference>
<dbReference type="SMART" id="SM00448">
    <property type="entry name" value="REC"/>
    <property type="match status" value="1"/>
</dbReference>
<dbReference type="GO" id="GO:0003677">
    <property type="term" value="F:DNA binding"/>
    <property type="evidence" value="ECO:0007669"/>
    <property type="project" value="UniProtKB-KW"/>
</dbReference>
<dbReference type="GO" id="GO:0000160">
    <property type="term" value="P:phosphorelay signal transduction system"/>
    <property type="evidence" value="ECO:0007669"/>
    <property type="project" value="UniProtKB-KW"/>
</dbReference>
<gene>
    <name evidence="9" type="ORF">IC235_13680</name>
</gene>
<keyword evidence="10" id="KW-1185">Reference proteome</keyword>
<evidence type="ECO:0000259" key="8">
    <source>
        <dbReference type="PROSITE" id="PS50110"/>
    </source>
</evidence>
<evidence type="ECO:0000256" key="5">
    <source>
        <dbReference type="ARBA" id="ARBA00023163"/>
    </source>
</evidence>
<keyword evidence="5" id="KW-0804">Transcription</keyword>
<name>A0A927GK00_9BACT</name>
<dbReference type="InterPro" id="IPR001789">
    <property type="entry name" value="Sig_transdc_resp-reg_receiver"/>
</dbReference>
<keyword evidence="4" id="KW-0238">DNA-binding</keyword>
<evidence type="ECO:0000256" key="3">
    <source>
        <dbReference type="ARBA" id="ARBA00023015"/>
    </source>
</evidence>
<dbReference type="InterPro" id="IPR011006">
    <property type="entry name" value="CheY-like_superfamily"/>
</dbReference>
<evidence type="ECO:0000313" key="10">
    <source>
        <dbReference type="Proteomes" id="UP000612233"/>
    </source>
</evidence>
<evidence type="ECO:0000256" key="4">
    <source>
        <dbReference type="ARBA" id="ARBA00023125"/>
    </source>
</evidence>
<keyword evidence="3" id="KW-0805">Transcription regulation</keyword>
<dbReference type="FunFam" id="3.40.50.2300:FF:000001">
    <property type="entry name" value="DNA-binding response regulator PhoB"/>
    <property type="match status" value="1"/>
</dbReference>
<keyword evidence="1 6" id="KW-0597">Phosphoprotein</keyword>
<feature type="modified residue" description="4-aspartylphosphate" evidence="6">
    <location>
        <position position="52"/>
    </location>
</feature>
<dbReference type="PANTHER" id="PTHR44591:SF3">
    <property type="entry name" value="RESPONSE REGULATORY DOMAIN-CONTAINING PROTEIN"/>
    <property type="match status" value="1"/>
</dbReference>
<evidence type="ECO:0000313" key="9">
    <source>
        <dbReference type="EMBL" id="MBD2768940.1"/>
    </source>
</evidence>
<dbReference type="PROSITE" id="PS50110">
    <property type="entry name" value="RESPONSE_REGULATORY"/>
    <property type="match status" value="1"/>
</dbReference>
<dbReference type="Proteomes" id="UP000612233">
    <property type="component" value="Unassembled WGS sequence"/>
</dbReference>
<evidence type="ECO:0000256" key="2">
    <source>
        <dbReference type="ARBA" id="ARBA00023012"/>
    </source>
</evidence>
<dbReference type="Pfam" id="PF00072">
    <property type="entry name" value="Response_reg"/>
    <property type="match status" value="1"/>
</dbReference>
<reference evidence="9" key="1">
    <citation type="submission" date="2020-09" db="EMBL/GenBank/DDBJ databases">
        <authorList>
            <person name="Kim M.K."/>
        </authorList>
    </citation>
    <scope>NUCLEOTIDE SEQUENCE</scope>
    <source>
        <strain evidence="9">BT664</strain>
    </source>
</reference>
<protein>
    <submittedName>
        <fullName evidence="9">Response regulator</fullName>
    </submittedName>
</protein>
<dbReference type="InterPro" id="IPR050595">
    <property type="entry name" value="Bact_response_regulator"/>
</dbReference>
<dbReference type="AlphaFoldDB" id="A0A927GK00"/>
<evidence type="ECO:0000256" key="6">
    <source>
        <dbReference type="PROSITE-ProRule" id="PRU00169"/>
    </source>
</evidence>
<accession>A0A927GK00</accession>
<feature type="domain" description="Response regulatory" evidence="8">
    <location>
        <begin position="3"/>
        <end position="119"/>
    </location>
</feature>
<evidence type="ECO:0000256" key="7">
    <source>
        <dbReference type="SAM" id="MobiDB-lite"/>
    </source>
</evidence>
<dbReference type="Gene3D" id="3.40.50.2300">
    <property type="match status" value="1"/>
</dbReference>
<dbReference type="EMBL" id="JACXAD010000015">
    <property type="protein sequence ID" value="MBD2768940.1"/>
    <property type="molecule type" value="Genomic_DNA"/>
</dbReference>
<organism evidence="9 10">
    <name type="scientific">Hymenobacter montanus</name>
    <dbReference type="NCBI Taxonomy" id="2771359"/>
    <lineage>
        <taxon>Bacteria</taxon>
        <taxon>Pseudomonadati</taxon>
        <taxon>Bacteroidota</taxon>
        <taxon>Cytophagia</taxon>
        <taxon>Cytophagales</taxon>
        <taxon>Hymenobacteraceae</taxon>
        <taxon>Hymenobacter</taxon>
    </lineage>
</organism>
<evidence type="ECO:0000256" key="1">
    <source>
        <dbReference type="ARBA" id="ARBA00022553"/>
    </source>
</evidence>
<keyword evidence="2" id="KW-0902">Two-component regulatory system</keyword>
<dbReference type="PANTHER" id="PTHR44591">
    <property type="entry name" value="STRESS RESPONSE REGULATOR PROTEIN 1"/>
    <property type="match status" value="1"/>
</dbReference>
<sequence length="146" mass="16003">MPHILIVDDEPNIVMSLEFLMRKNGYQVSIARNGAEALAAVAQTPYNLVLLDVMMPDVDGYQVCRQLRQLPSQAAAKVIFLSAKSREADVQKGYEVGADLYISKPFSTRQLMEKVRELIVLRGASPPGPLSGGEGEPGDSAKQMKR</sequence>
<proteinExistence type="predicted"/>
<dbReference type="SUPFAM" id="SSF52172">
    <property type="entry name" value="CheY-like"/>
    <property type="match status" value="1"/>
</dbReference>
<feature type="region of interest" description="Disordered" evidence="7">
    <location>
        <begin position="123"/>
        <end position="146"/>
    </location>
</feature>